<name>A0A199NYX5_9XANT</name>
<proteinExistence type="predicted"/>
<dbReference type="InterPro" id="IPR000873">
    <property type="entry name" value="AMP-dep_synth/lig_dom"/>
</dbReference>
<dbReference type="GO" id="GO:0044550">
    <property type="term" value="P:secondary metabolite biosynthetic process"/>
    <property type="evidence" value="ECO:0007669"/>
    <property type="project" value="TreeGrafter"/>
</dbReference>
<dbReference type="GO" id="GO:0031177">
    <property type="term" value="F:phosphopantetheine binding"/>
    <property type="evidence" value="ECO:0007669"/>
    <property type="project" value="TreeGrafter"/>
</dbReference>
<dbReference type="InterPro" id="IPR020845">
    <property type="entry name" value="AMP-binding_CS"/>
</dbReference>
<dbReference type="EMBL" id="LWSU01000252">
    <property type="protein sequence ID" value="OAX53941.1"/>
    <property type="molecule type" value="Genomic_DNA"/>
</dbReference>
<reference evidence="2 3" key="1">
    <citation type="submission" date="2016-04" db="EMBL/GenBank/DDBJ databases">
        <title>Xanthomonas translucens phylogeny.</title>
        <authorList>
            <person name="Langlois P."/>
        </authorList>
    </citation>
    <scope>NUCLEOTIDE SEQUENCE [LARGE SCALE GENOMIC DNA]</scope>
    <source>
        <strain evidence="2 3">B99</strain>
    </source>
</reference>
<dbReference type="PROSITE" id="PS00455">
    <property type="entry name" value="AMP_BINDING"/>
    <property type="match status" value="1"/>
</dbReference>
<evidence type="ECO:0000259" key="1">
    <source>
        <dbReference type="Pfam" id="PF00501"/>
    </source>
</evidence>
<dbReference type="GO" id="GO:0043041">
    <property type="term" value="P:amino acid activation for nonribosomal peptide biosynthetic process"/>
    <property type="evidence" value="ECO:0007669"/>
    <property type="project" value="TreeGrafter"/>
</dbReference>
<organism evidence="2 3">
    <name type="scientific">Xanthomonas graminis pv. poae</name>
    <dbReference type="NCBI Taxonomy" id="227946"/>
    <lineage>
        <taxon>Bacteria</taxon>
        <taxon>Pseudomonadati</taxon>
        <taxon>Pseudomonadota</taxon>
        <taxon>Gammaproteobacteria</taxon>
        <taxon>Lysobacterales</taxon>
        <taxon>Lysobacteraceae</taxon>
        <taxon>Xanthomonas</taxon>
        <taxon>Xanthomonas translucens group</taxon>
        <taxon>Xanthomonas graminis</taxon>
    </lineage>
</organism>
<dbReference type="RefSeq" id="WP_064541634.1">
    <property type="nucleotide sequence ID" value="NZ_LWSU01000252.1"/>
</dbReference>
<accession>A0A199NYX5</accession>
<dbReference type="Gene3D" id="3.40.50.12780">
    <property type="entry name" value="N-terminal domain of ligase-like"/>
    <property type="match status" value="1"/>
</dbReference>
<sequence length="492" mass="53414">MRFDFDRCRFVERAHAAQAPALHAADGVLDWAGLYQATQDWIVRAQQAGVQPGHALVIWGHKQAAFAVAMLGCLQLGVTYVPVDTINPPARLQRIVALVHAVAVYDAATDAFGPGADAARALAVPDLAYIMFTSGSTGDPKGVQIGRDSVALFAGWIRDCLALGRPAPAFLNQMLFNFDFSLFDLCGALGLGGCCVLCPREVIADSERFVDRLRQSAVAVWASTPSFVRQQLLNPRFAAEHLPALQVFVFGAESLTPRVAEALWARFPQARIVNSYGPTEATCSTTWVEIDPALRAAAPNPFPIGVAKPYAEVFLDAGEICMAGDHVMRGYLDRPDLDQGMLFEHNGKRAYRSGDLGDVDAQGRLYFRGRRDDQIKLNGYRIELAEVDAALSTLDGVVAGAAVVLRRPDGSLVRMIGFVELAAAGAGAVQPLPDALQDWKQQLGRRVPAYMIPSELIAVDALPTGNSDKVDRKQLEQRYAMARTLRSQETPR</sequence>
<dbReference type="PANTHER" id="PTHR45527">
    <property type="entry name" value="NONRIBOSOMAL PEPTIDE SYNTHETASE"/>
    <property type="match status" value="1"/>
</dbReference>
<comment type="caution">
    <text evidence="2">The sequence shown here is derived from an EMBL/GenBank/DDBJ whole genome shotgun (WGS) entry which is preliminary data.</text>
</comment>
<dbReference type="Pfam" id="PF00501">
    <property type="entry name" value="AMP-binding"/>
    <property type="match status" value="1"/>
</dbReference>
<dbReference type="PANTHER" id="PTHR45527:SF1">
    <property type="entry name" value="FATTY ACID SYNTHASE"/>
    <property type="match status" value="1"/>
</dbReference>
<dbReference type="Gene3D" id="3.30.300.30">
    <property type="match status" value="1"/>
</dbReference>
<feature type="domain" description="AMP-dependent synthetase/ligase" evidence="1">
    <location>
        <begin position="18"/>
        <end position="332"/>
    </location>
</feature>
<dbReference type="GO" id="GO:0005737">
    <property type="term" value="C:cytoplasm"/>
    <property type="evidence" value="ECO:0007669"/>
    <property type="project" value="TreeGrafter"/>
</dbReference>
<evidence type="ECO:0000313" key="2">
    <source>
        <dbReference type="EMBL" id="OAX53941.1"/>
    </source>
</evidence>
<dbReference type="AlphaFoldDB" id="A0A199NYX5"/>
<dbReference type="InterPro" id="IPR042099">
    <property type="entry name" value="ANL_N_sf"/>
</dbReference>
<keyword evidence="2" id="KW-0436">Ligase</keyword>
<dbReference type="SUPFAM" id="SSF56801">
    <property type="entry name" value="Acetyl-CoA synthetase-like"/>
    <property type="match status" value="1"/>
</dbReference>
<dbReference type="InterPro" id="IPR045851">
    <property type="entry name" value="AMP-bd_C_sf"/>
</dbReference>
<protein>
    <submittedName>
        <fullName evidence="2">D-alanine--poly(Phosphoribitol) ligase</fullName>
    </submittedName>
</protein>
<evidence type="ECO:0000313" key="3">
    <source>
        <dbReference type="Proteomes" id="UP000093858"/>
    </source>
</evidence>
<gene>
    <name evidence="2" type="ORF">A6R73_05760</name>
</gene>
<dbReference type="GO" id="GO:0016874">
    <property type="term" value="F:ligase activity"/>
    <property type="evidence" value="ECO:0007669"/>
    <property type="project" value="UniProtKB-KW"/>
</dbReference>
<dbReference type="Proteomes" id="UP000093858">
    <property type="component" value="Unassembled WGS sequence"/>
</dbReference>